<dbReference type="AlphaFoldDB" id="A0A427AR85"/>
<accession>A0A427AR85</accession>
<dbReference type="Proteomes" id="UP000287651">
    <property type="component" value="Unassembled WGS sequence"/>
</dbReference>
<reference evidence="2 3" key="1">
    <citation type="journal article" date="2014" name="Agronomy (Basel)">
        <title>A Draft Genome Sequence for Ensete ventricosum, the Drought-Tolerant Tree Against Hunger.</title>
        <authorList>
            <person name="Harrison J."/>
            <person name="Moore K.A."/>
            <person name="Paszkiewicz K."/>
            <person name="Jones T."/>
            <person name="Grant M."/>
            <person name="Ambacheew D."/>
            <person name="Muzemil S."/>
            <person name="Studholme D.J."/>
        </authorList>
    </citation>
    <scope>NUCLEOTIDE SEQUENCE [LARGE SCALE GENOMIC DNA]</scope>
</reference>
<feature type="region of interest" description="Disordered" evidence="1">
    <location>
        <begin position="1"/>
        <end position="33"/>
    </location>
</feature>
<evidence type="ECO:0000256" key="1">
    <source>
        <dbReference type="SAM" id="MobiDB-lite"/>
    </source>
</evidence>
<sequence>MRRSLGDVAEASSSPRRLRRGEDHDEEVTTSPLEGGVVLRFSSSATFGKDKGRRHLSLRRRTWQRSTRSAALPLESGAVPRFSHFFSSFPFFFLLLPRFFFPRRSQADTVQ</sequence>
<protein>
    <submittedName>
        <fullName evidence="2">Uncharacterized protein</fullName>
    </submittedName>
</protein>
<gene>
    <name evidence="2" type="ORF">B296_00008463</name>
</gene>
<organism evidence="2 3">
    <name type="scientific">Ensete ventricosum</name>
    <name type="common">Abyssinian banana</name>
    <name type="synonym">Musa ensete</name>
    <dbReference type="NCBI Taxonomy" id="4639"/>
    <lineage>
        <taxon>Eukaryota</taxon>
        <taxon>Viridiplantae</taxon>
        <taxon>Streptophyta</taxon>
        <taxon>Embryophyta</taxon>
        <taxon>Tracheophyta</taxon>
        <taxon>Spermatophyta</taxon>
        <taxon>Magnoliopsida</taxon>
        <taxon>Liliopsida</taxon>
        <taxon>Zingiberales</taxon>
        <taxon>Musaceae</taxon>
        <taxon>Ensete</taxon>
    </lineage>
</organism>
<name>A0A427AR85_ENSVE</name>
<dbReference type="EMBL" id="AMZH03001608">
    <property type="protein sequence ID" value="RRT78715.1"/>
    <property type="molecule type" value="Genomic_DNA"/>
</dbReference>
<evidence type="ECO:0000313" key="3">
    <source>
        <dbReference type="Proteomes" id="UP000287651"/>
    </source>
</evidence>
<comment type="caution">
    <text evidence="2">The sequence shown here is derived from an EMBL/GenBank/DDBJ whole genome shotgun (WGS) entry which is preliminary data.</text>
</comment>
<evidence type="ECO:0000313" key="2">
    <source>
        <dbReference type="EMBL" id="RRT78715.1"/>
    </source>
</evidence>
<proteinExistence type="predicted"/>